<dbReference type="Pfam" id="PF01026">
    <property type="entry name" value="TatD_DNase"/>
    <property type="match status" value="1"/>
</dbReference>
<dbReference type="Proteomes" id="UP000185473">
    <property type="component" value="Chromosome"/>
</dbReference>
<name>A0A1L6R8P3_9LACO</name>
<dbReference type="InterPro" id="IPR032466">
    <property type="entry name" value="Metal_Hydrolase"/>
</dbReference>
<accession>A0A1L6R8P3</accession>
<dbReference type="AlphaFoldDB" id="A0A1L6R8P3"/>
<keyword evidence="1 3" id="KW-0479">Metal-binding</keyword>
<organism evidence="4 5">
    <name type="scientific">Weissella jogaejeotgali</name>
    <dbReference type="NCBI Taxonomy" id="1631871"/>
    <lineage>
        <taxon>Bacteria</taxon>
        <taxon>Bacillati</taxon>
        <taxon>Bacillota</taxon>
        <taxon>Bacilli</taxon>
        <taxon>Lactobacillales</taxon>
        <taxon>Lactobacillaceae</taxon>
        <taxon>Weissella</taxon>
    </lineage>
</organism>
<dbReference type="KEGG" id="wjo:FOL01_0026"/>
<proteinExistence type="predicted"/>
<dbReference type="GO" id="GO:0005829">
    <property type="term" value="C:cytosol"/>
    <property type="evidence" value="ECO:0007669"/>
    <property type="project" value="TreeGrafter"/>
</dbReference>
<evidence type="ECO:0000313" key="4">
    <source>
        <dbReference type="EMBL" id="APS40885.1"/>
    </source>
</evidence>
<dbReference type="GO" id="GO:0004536">
    <property type="term" value="F:DNA nuclease activity"/>
    <property type="evidence" value="ECO:0007669"/>
    <property type="project" value="InterPro"/>
</dbReference>
<dbReference type="CDD" id="cd01310">
    <property type="entry name" value="TatD_DNAse"/>
    <property type="match status" value="1"/>
</dbReference>
<dbReference type="GO" id="GO:0046872">
    <property type="term" value="F:metal ion binding"/>
    <property type="evidence" value="ECO:0007669"/>
    <property type="project" value="UniProtKB-KW"/>
</dbReference>
<feature type="binding site" evidence="3">
    <location>
        <position position="19"/>
    </location>
    <ligand>
        <name>a divalent metal cation</name>
        <dbReference type="ChEBI" id="CHEBI:60240"/>
        <label>1</label>
    </ligand>
</feature>
<dbReference type="GO" id="GO:0016788">
    <property type="term" value="F:hydrolase activity, acting on ester bonds"/>
    <property type="evidence" value="ECO:0007669"/>
    <property type="project" value="InterPro"/>
</dbReference>
<keyword evidence="2" id="KW-0378">Hydrolase</keyword>
<keyword evidence="5" id="KW-1185">Reference proteome</keyword>
<sequence>MAIYNSGNQPSDGYDTHTHLNDDTFWHDVPAYEARAREFRIVEMNIVGYDAESNERAIQLAREFTDMHAIIGWQPEDISEINDERLAVYRQQLQDDNVIGVGETGLDYYWDDNPSAASQKQAFRQQLALAHEFKLPVTVHTRSAMNDTYDLLKEAHVEEFGGVMHSFTGTPAEAKQFLDLGMYISFSGIATFKNAKDVQETVKSIPLDRLLVETDAPYLAPTPMRGKPNEPMYVHYIIAHIAELLGKTYNEVAEITTENARRLWHLDQQTNED</sequence>
<feature type="binding site" evidence="3">
    <location>
        <position position="140"/>
    </location>
    <ligand>
        <name>a divalent metal cation</name>
        <dbReference type="ChEBI" id="CHEBI:60240"/>
        <label>2</label>
    </ligand>
</feature>
<dbReference type="InterPro" id="IPR015991">
    <property type="entry name" value="TatD/YcfH-like"/>
</dbReference>
<dbReference type="PROSITE" id="PS01091">
    <property type="entry name" value="TATD_3"/>
    <property type="match status" value="1"/>
</dbReference>
<dbReference type="SUPFAM" id="SSF51556">
    <property type="entry name" value="Metallo-dependent hydrolases"/>
    <property type="match status" value="1"/>
</dbReference>
<protein>
    <submittedName>
        <fullName evidence="4">Putative deoxyribonuclease YcfH</fullName>
    </submittedName>
</protein>
<evidence type="ECO:0000256" key="3">
    <source>
        <dbReference type="PIRSR" id="PIRSR005902-1"/>
    </source>
</evidence>
<feature type="binding site" evidence="3">
    <location>
        <position position="17"/>
    </location>
    <ligand>
        <name>a divalent metal cation</name>
        <dbReference type="ChEBI" id="CHEBI:60240"/>
        <label>1</label>
    </ligand>
</feature>
<dbReference type="OrthoDB" id="9810005at2"/>
<dbReference type="PANTHER" id="PTHR46124:SF2">
    <property type="entry name" value="D-AMINOACYL-TRNA DEACYLASE"/>
    <property type="match status" value="1"/>
</dbReference>
<feature type="binding site" evidence="3">
    <location>
        <position position="165"/>
    </location>
    <ligand>
        <name>a divalent metal cation</name>
        <dbReference type="ChEBI" id="CHEBI:60240"/>
        <label>2</label>
    </ligand>
</feature>
<dbReference type="InterPro" id="IPR001130">
    <property type="entry name" value="TatD-like"/>
</dbReference>
<gene>
    <name evidence="4" type="ORF">FOL01_0026</name>
</gene>
<dbReference type="EMBL" id="CP014332">
    <property type="protein sequence ID" value="APS40885.1"/>
    <property type="molecule type" value="Genomic_DNA"/>
</dbReference>
<evidence type="ECO:0000256" key="1">
    <source>
        <dbReference type="ARBA" id="ARBA00022723"/>
    </source>
</evidence>
<feature type="binding site" evidence="3">
    <location>
        <position position="215"/>
    </location>
    <ligand>
        <name>a divalent metal cation</name>
        <dbReference type="ChEBI" id="CHEBI:60240"/>
        <label>1</label>
    </ligand>
</feature>
<dbReference type="FunFam" id="3.20.20.140:FF:000005">
    <property type="entry name" value="TatD family hydrolase"/>
    <property type="match status" value="1"/>
</dbReference>
<dbReference type="PIRSF" id="PIRSF005902">
    <property type="entry name" value="DNase_TatD"/>
    <property type="match status" value="1"/>
</dbReference>
<reference evidence="4 5" key="1">
    <citation type="submission" date="2016-02" db="EMBL/GenBank/DDBJ databases">
        <title>Complete Genome Sequence of Weissella jogaejeotgali FOL01.</title>
        <authorList>
            <person name="Lee J.-H."/>
            <person name="Ku H.-J."/>
        </authorList>
    </citation>
    <scope>NUCLEOTIDE SEQUENCE [LARGE SCALE GENOMIC DNA]</scope>
    <source>
        <strain evidence="4 5">FOL01</strain>
    </source>
</reference>
<evidence type="ECO:0000256" key="2">
    <source>
        <dbReference type="ARBA" id="ARBA00022801"/>
    </source>
</evidence>
<dbReference type="RefSeq" id="WP_075268749.1">
    <property type="nucleotide sequence ID" value="NZ_CP014332.1"/>
</dbReference>
<dbReference type="PANTHER" id="PTHR46124">
    <property type="entry name" value="D-AMINOACYL-TRNA DEACYLASE"/>
    <property type="match status" value="1"/>
</dbReference>
<feature type="binding site" evidence="3">
    <location>
        <position position="103"/>
    </location>
    <ligand>
        <name>a divalent metal cation</name>
        <dbReference type="ChEBI" id="CHEBI:60240"/>
        <label>1</label>
    </ligand>
</feature>
<dbReference type="InterPro" id="IPR018228">
    <property type="entry name" value="DNase_TatD-rel_CS"/>
</dbReference>
<dbReference type="Gene3D" id="3.20.20.140">
    <property type="entry name" value="Metal-dependent hydrolases"/>
    <property type="match status" value="1"/>
</dbReference>
<dbReference type="STRING" id="1631871.FOL01_0026"/>
<dbReference type="NCBIfam" id="TIGR00010">
    <property type="entry name" value="YchF/TatD family DNA exonuclease"/>
    <property type="match status" value="1"/>
</dbReference>
<evidence type="ECO:0000313" key="5">
    <source>
        <dbReference type="Proteomes" id="UP000185473"/>
    </source>
</evidence>